<gene>
    <name evidence="1" type="ORF">FC72_GL002023</name>
</gene>
<evidence type="ECO:0000313" key="1">
    <source>
        <dbReference type="EMBL" id="KRK64615.1"/>
    </source>
</evidence>
<dbReference type="PATRIC" id="fig|1423811.3.peg.2067"/>
<reference evidence="1 2" key="1">
    <citation type="journal article" date="2015" name="Genome Announc.">
        <title>Expanding the biotechnology potential of lactobacilli through comparative genomics of 213 strains and associated genera.</title>
        <authorList>
            <person name="Sun Z."/>
            <person name="Harris H.M."/>
            <person name="McCann A."/>
            <person name="Guo C."/>
            <person name="Argimon S."/>
            <person name="Zhang W."/>
            <person name="Yang X."/>
            <person name="Jeffery I.B."/>
            <person name="Cooney J.C."/>
            <person name="Kagawa T.F."/>
            <person name="Liu W."/>
            <person name="Song Y."/>
            <person name="Salvetti E."/>
            <person name="Wrobel A."/>
            <person name="Rasinkangas P."/>
            <person name="Parkhill J."/>
            <person name="Rea M.C."/>
            <person name="O'Sullivan O."/>
            <person name="Ritari J."/>
            <person name="Douillard F.P."/>
            <person name="Paul Ross R."/>
            <person name="Yang R."/>
            <person name="Briner A.E."/>
            <person name="Felis G.E."/>
            <person name="de Vos W.M."/>
            <person name="Barrangou R."/>
            <person name="Klaenhammer T.R."/>
            <person name="Caufield P.W."/>
            <person name="Cui Y."/>
            <person name="Zhang H."/>
            <person name="O'Toole P.W."/>
        </authorList>
    </citation>
    <scope>NUCLEOTIDE SEQUENCE [LARGE SCALE GENOMIC DNA]</scope>
    <source>
        <strain evidence="1 2">DSM 20183</strain>
    </source>
</reference>
<name>A0A0R1JBN2_9LACO</name>
<organism evidence="1 2">
    <name type="scientific">Companilactobacillus tucceti DSM 20183</name>
    <dbReference type="NCBI Taxonomy" id="1423811"/>
    <lineage>
        <taxon>Bacteria</taxon>
        <taxon>Bacillati</taxon>
        <taxon>Bacillota</taxon>
        <taxon>Bacilli</taxon>
        <taxon>Lactobacillales</taxon>
        <taxon>Lactobacillaceae</taxon>
        <taxon>Companilactobacillus</taxon>
    </lineage>
</organism>
<accession>A0A0R1JBN2</accession>
<dbReference type="EMBL" id="AZDG01000009">
    <property type="protein sequence ID" value="KRK64615.1"/>
    <property type="molecule type" value="Genomic_DNA"/>
</dbReference>
<evidence type="ECO:0000313" key="2">
    <source>
        <dbReference type="Proteomes" id="UP000050929"/>
    </source>
</evidence>
<evidence type="ECO:0008006" key="3">
    <source>
        <dbReference type="Google" id="ProtNLM"/>
    </source>
</evidence>
<dbReference type="AlphaFoldDB" id="A0A0R1JBN2"/>
<sequence length="136" mass="15066">MKLNGYSIKDLEYTKEKNRLEKYDSGFQYSPSVGVDFKENKSIVTLKISLKDGSSRFGVKLVIQGQFDISESLSKSGEDAIAEAMFVNGTAILFPYARSVISMITGLDSSSTVLLPTINTTELWENYSDKSKNNGK</sequence>
<comment type="caution">
    <text evidence="1">The sequence shown here is derived from an EMBL/GenBank/DDBJ whole genome shotgun (WGS) entry which is preliminary data.</text>
</comment>
<dbReference type="Proteomes" id="UP000050929">
    <property type="component" value="Unassembled WGS sequence"/>
</dbReference>
<keyword evidence="2" id="KW-1185">Reference proteome</keyword>
<protein>
    <recommendedName>
        <fullName evidence="3">Preprotein translocase subunit SecB</fullName>
    </recommendedName>
</protein>
<dbReference type="SUPFAM" id="SSF54611">
    <property type="entry name" value="SecB-like"/>
    <property type="match status" value="1"/>
</dbReference>
<dbReference type="InterPro" id="IPR035958">
    <property type="entry name" value="SecB-like_sf"/>
</dbReference>
<dbReference type="Gene3D" id="3.10.420.10">
    <property type="entry name" value="SecB-like"/>
    <property type="match status" value="1"/>
</dbReference>
<dbReference type="STRING" id="1423811.FC72_GL002023"/>
<proteinExistence type="predicted"/>